<organism evidence="2 3">
    <name type="scientific">Psychrobacillus lasiicapitis</name>
    <dbReference type="NCBI Taxonomy" id="1636719"/>
    <lineage>
        <taxon>Bacteria</taxon>
        <taxon>Bacillati</taxon>
        <taxon>Bacillota</taxon>
        <taxon>Bacilli</taxon>
        <taxon>Bacillales</taxon>
        <taxon>Bacillaceae</taxon>
        <taxon>Psychrobacillus</taxon>
    </lineage>
</organism>
<name>A0A544TH17_9BACI</name>
<dbReference type="OrthoDB" id="9808748at2"/>
<proteinExistence type="predicted"/>
<feature type="transmembrane region" description="Helical" evidence="1">
    <location>
        <begin position="36"/>
        <end position="56"/>
    </location>
</feature>
<keyword evidence="3" id="KW-1185">Reference proteome</keyword>
<reference evidence="2 3" key="1">
    <citation type="submission" date="2019-05" db="EMBL/GenBank/DDBJ databases">
        <title>Psychrobacillus vulpis sp. nov., a new species isolated from feces of a red fox that inhabits in The Tablas de Daimiel Natural Park, Albacete, Spain.</title>
        <authorList>
            <person name="Rodriguez M."/>
            <person name="Reina J.C."/>
            <person name="Bejar V."/>
            <person name="Llamas I."/>
        </authorList>
    </citation>
    <scope>NUCLEOTIDE SEQUENCE [LARGE SCALE GENOMIC DNA]</scope>
    <source>
        <strain evidence="2 3">NEAU-3TGS17</strain>
    </source>
</reference>
<dbReference type="Gene3D" id="1.20.210.10">
    <property type="entry name" value="Cytochrome c oxidase-like, subunit I domain"/>
    <property type="match status" value="1"/>
</dbReference>
<keyword evidence="1" id="KW-0472">Membrane</keyword>
<keyword evidence="1" id="KW-1133">Transmembrane helix</keyword>
<protein>
    <submittedName>
        <fullName evidence="2">Cytochrome-c oxidase</fullName>
    </submittedName>
</protein>
<evidence type="ECO:0000313" key="3">
    <source>
        <dbReference type="Proteomes" id="UP000317316"/>
    </source>
</evidence>
<accession>A0A544TH17</accession>
<comment type="caution">
    <text evidence="2">The sequence shown here is derived from an EMBL/GenBank/DDBJ whole genome shotgun (WGS) entry which is preliminary data.</text>
</comment>
<dbReference type="RefSeq" id="WP_142536993.1">
    <property type="nucleotide sequence ID" value="NZ_BMIE01000002.1"/>
</dbReference>
<sequence>MAIRFIKISVVYFVIGVLLGLYMSMAHDYALKGVHVHVNLIGWASFAFAGFVYYLFPSTSSNVYAKLHFWTANIGFPLMMIALTVLILNGAAIATVFTAIGGVLVVFSVIILAINVLANVRSAR</sequence>
<evidence type="ECO:0000313" key="2">
    <source>
        <dbReference type="EMBL" id="TQR16749.1"/>
    </source>
</evidence>
<evidence type="ECO:0000256" key="1">
    <source>
        <dbReference type="SAM" id="Phobius"/>
    </source>
</evidence>
<dbReference type="EMBL" id="VDGH01000001">
    <property type="protein sequence ID" value="TQR16749.1"/>
    <property type="molecule type" value="Genomic_DNA"/>
</dbReference>
<feature type="transmembrane region" description="Helical" evidence="1">
    <location>
        <begin position="94"/>
        <end position="118"/>
    </location>
</feature>
<dbReference type="AlphaFoldDB" id="A0A544TH17"/>
<dbReference type="Proteomes" id="UP000317316">
    <property type="component" value="Unassembled WGS sequence"/>
</dbReference>
<dbReference type="SUPFAM" id="SSF81442">
    <property type="entry name" value="Cytochrome c oxidase subunit I-like"/>
    <property type="match status" value="1"/>
</dbReference>
<keyword evidence="1" id="KW-0812">Transmembrane</keyword>
<dbReference type="InterPro" id="IPR036927">
    <property type="entry name" value="Cyt_c_oxase-like_su1_sf"/>
</dbReference>
<feature type="transmembrane region" description="Helical" evidence="1">
    <location>
        <begin position="68"/>
        <end position="88"/>
    </location>
</feature>
<gene>
    <name evidence="2" type="ORF">FG382_00885</name>
</gene>